<sequence>MVFFKVIYFTVSLVVTVLARPRPPTGTYYANIGEQDGVCVEVEWPPGREDDVVLGFVHGTFKWYSHGLTVHELRPFIYEIDADCEPEYNLFRESLNNRTGGMADMRQHDLFKYVYNTASDTMDTLFRSQPVAVLLMSGKELTTWACGQCNQLLRRCSKAANRSVKDGAEARRQADSHMNASDLLQVVNCAVTSWTSEERSRTLQLLCDHPPSPRETYRLLSDLLGVGERVACFVENGQVDDGPESAAGLVEVFAFHGVGARLKTALGNLSKGECEHLQSILYTAVKKHGSIMFADWGVTKQRTLIAKAQRAGLLGATSALALDAAVSVSRYFPGSSHGVSKLMELLSFTPPPPLEWRSRASRERRSSFAILDNPRGTTNAVPRASRRGRITVTKAASKADGKHRKSRPPGLTIGAHSSWDKATAEAERSLKLPRSSSAVEVEGWRKPSMILSRLYYAMEEIMLGDQSRPSPKMHPSRLRQQQQQVGVEPA</sequence>
<name>A0A7J6QFE6_PEROL</name>
<accession>A0A7J6QFE6</accession>
<evidence type="ECO:0000256" key="1">
    <source>
        <dbReference type="SAM" id="MobiDB-lite"/>
    </source>
</evidence>
<evidence type="ECO:0000256" key="2">
    <source>
        <dbReference type="SAM" id="SignalP"/>
    </source>
</evidence>
<dbReference type="AlphaFoldDB" id="A0A7J6QFE6"/>
<dbReference type="Proteomes" id="UP000574390">
    <property type="component" value="Unassembled WGS sequence"/>
</dbReference>
<feature type="region of interest" description="Disordered" evidence="1">
    <location>
        <begin position="372"/>
        <end position="437"/>
    </location>
</feature>
<comment type="caution">
    <text evidence="3">The sequence shown here is derived from an EMBL/GenBank/DDBJ whole genome shotgun (WGS) entry which is preliminary data.</text>
</comment>
<feature type="compositionally biased region" description="Polar residues" evidence="1">
    <location>
        <begin position="478"/>
        <end position="490"/>
    </location>
</feature>
<protein>
    <submittedName>
        <fullName evidence="3">Uncharacterized protein</fullName>
    </submittedName>
</protein>
<feature type="chain" id="PRO_5029866118" evidence="2">
    <location>
        <begin position="20"/>
        <end position="490"/>
    </location>
</feature>
<keyword evidence="2" id="KW-0732">Signal</keyword>
<organism evidence="3 4">
    <name type="scientific">Perkinsus olseni</name>
    <name type="common">Perkinsus atlanticus</name>
    <dbReference type="NCBI Taxonomy" id="32597"/>
    <lineage>
        <taxon>Eukaryota</taxon>
        <taxon>Sar</taxon>
        <taxon>Alveolata</taxon>
        <taxon>Perkinsozoa</taxon>
        <taxon>Perkinsea</taxon>
        <taxon>Perkinsida</taxon>
        <taxon>Perkinsidae</taxon>
        <taxon>Perkinsus</taxon>
    </lineage>
</organism>
<feature type="signal peptide" evidence="2">
    <location>
        <begin position="1"/>
        <end position="19"/>
    </location>
</feature>
<gene>
    <name evidence="3" type="ORF">FOZ62_012549</name>
</gene>
<evidence type="ECO:0000313" key="4">
    <source>
        <dbReference type="Proteomes" id="UP000574390"/>
    </source>
</evidence>
<dbReference type="EMBL" id="JABANM010030115">
    <property type="protein sequence ID" value="KAF4706811.1"/>
    <property type="molecule type" value="Genomic_DNA"/>
</dbReference>
<reference evidence="3 4" key="1">
    <citation type="submission" date="2020-04" db="EMBL/GenBank/DDBJ databases">
        <title>Perkinsus olseni comparative genomics.</title>
        <authorList>
            <person name="Bogema D.R."/>
        </authorList>
    </citation>
    <scope>NUCLEOTIDE SEQUENCE [LARGE SCALE GENOMIC DNA]</scope>
    <source>
        <strain evidence="3">ATCC PRA-205</strain>
    </source>
</reference>
<feature type="region of interest" description="Disordered" evidence="1">
    <location>
        <begin position="466"/>
        <end position="490"/>
    </location>
</feature>
<evidence type="ECO:0000313" key="3">
    <source>
        <dbReference type="EMBL" id="KAF4706811.1"/>
    </source>
</evidence>
<proteinExistence type="predicted"/>
<feature type="compositionally biased region" description="Basic and acidic residues" evidence="1">
    <location>
        <begin position="418"/>
        <end position="430"/>
    </location>
</feature>